<dbReference type="Proteomes" id="UP001221302">
    <property type="component" value="Unassembled WGS sequence"/>
</dbReference>
<dbReference type="Gene3D" id="3.30.1380.10">
    <property type="match status" value="1"/>
</dbReference>
<keyword evidence="4 9" id="KW-0378">Hydrolase</keyword>
<keyword evidence="13" id="KW-1185">Reference proteome</keyword>
<proteinExistence type="inferred from homology"/>
<dbReference type="InterPro" id="IPR009045">
    <property type="entry name" value="Zn_M74/Hedgehog-like"/>
</dbReference>
<keyword evidence="7 9" id="KW-0482">Metalloprotease</keyword>
<feature type="binding site" evidence="9">
    <location>
        <position position="116"/>
    </location>
    <ligand>
        <name>Zn(2+)</name>
        <dbReference type="ChEBI" id="CHEBI:29105"/>
        <note>catalytic</note>
    </ligand>
</feature>
<dbReference type="HAMAP" id="MF_01924">
    <property type="entry name" value="A_A_dipeptidase"/>
    <property type="match status" value="1"/>
</dbReference>
<evidence type="ECO:0000256" key="6">
    <source>
        <dbReference type="ARBA" id="ARBA00022997"/>
    </source>
</evidence>
<keyword evidence="2 9" id="KW-0645">Protease</keyword>
<protein>
    <recommendedName>
        <fullName evidence="9 10">D-alanyl-D-alanine dipeptidase</fullName>
        <shortName evidence="9 10">D-Ala-D-Ala dipeptidase</shortName>
        <ecNumber evidence="9 10">3.4.13.22</ecNumber>
    </recommendedName>
</protein>
<reference evidence="12" key="1">
    <citation type="submission" date="2023-03" db="EMBL/GenBank/DDBJ databases">
        <title>Stygiobacter electus gen. nov., sp. nov., facultatively anaerobic thermotolerant bacterium of the class Ignavibacteria from a well of Yessentuki mineral water deposit.</title>
        <authorList>
            <person name="Podosokorskaya O.A."/>
            <person name="Elcheninov A.G."/>
            <person name="Petrova N.F."/>
            <person name="Zavarzina D.G."/>
            <person name="Kublanov I.V."/>
            <person name="Merkel A.Y."/>
        </authorList>
    </citation>
    <scope>NUCLEOTIDE SEQUENCE</scope>
    <source>
        <strain evidence="12">09-Me</strain>
    </source>
</reference>
<evidence type="ECO:0000256" key="7">
    <source>
        <dbReference type="ARBA" id="ARBA00023049"/>
    </source>
</evidence>
<comment type="similarity">
    <text evidence="9 10">Belongs to the peptidase M15D family.</text>
</comment>
<evidence type="ECO:0000313" key="12">
    <source>
        <dbReference type="EMBL" id="MDF1611188.1"/>
    </source>
</evidence>
<comment type="function">
    <text evidence="9 10">Catalyzes hydrolysis of the D-alanyl-D-alanine dipeptide.</text>
</comment>
<evidence type="ECO:0000256" key="5">
    <source>
        <dbReference type="ARBA" id="ARBA00022833"/>
    </source>
</evidence>
<comment type="catalytic activity">
    <reaction evidence="1 9 10">
        <text>D-alanyl-D-alanine + H2O = 2 D-alanine</text>
        <dbReference type="Rhea" id="RHEA:20661"/>
        <dbReference type="ChEBI" id="CHEBI:15377"/>
        <dbReference type="ChEBI" id="CHEBI:57416"/>
        <dbReference type="ChEBI" id="CHEBI:57822"/>
        <dbReference type="EC" id="3.4.13.22"/>
    </reaction>
</comment>
<feature type="binding site" evidence="9">
    <location>
        <position position="183"/>
    </location>
    <ligand>
        <name>Zn(2+)</name>
        <dbReference type="ChEBI" id="CHEBI:29105"/>
        <note>catalytic</note>
    </ligand>
</feature>
<keyword evidence="5 9" id="KW-0862">Zinc</keyword>
<dbReference type="GO" id="GO:0160237">
    <property type="term" value="F:D-Ala-D-Ala dipeptidase activity"/>
    <property type="evidence" value="ECO:0007669"/>
    <property type="project" value="UniProtKB-EC"/>
</dbReference>
<evidence type="ECO:0000256" key="1">
    <source>
        <dbReference type="ARBA" id="ARBA00001362"/>
    </source>
</evidence>
<feature type="binding site" evidence="9">
    <location>
        <position position="123"/>
    </location>
    <ligand>
        <name>Zn(2+)</name>
        <dbReference type="ChEBI" id="CHEBI:29105"/>
        <note>catalytic</note>
    </ligand>
</feature>
<keyword evidence="8 10" id="KW-0961">Cell wall biogenesis/degradation</keyword>
<dbReference type="Pfam" id="PF01427">
    <property type="entry name" value="Peptidase_M15"/>
    <property type="match status" value="1"/>
</dbReference>
<organism evidence="12 13">
    <name type="scientific">Stygiobacter electus</name>
    <dbReference type="NCBI Taxonomy" id="3032292"/>
    <lineage>
        <taxon>Bacteria</taxon>
        <taxon>Pseudomonadati</taxon>
        <taxon>Ignavibacteriota</taxon>
        <taxon>Ignavibacteria</taxon>
        <taxon>Ignavibacteriales</taxon>
        <taxon>Melioribacteraceae</taxon>
        <taxon>Stygiobacter</taxon>
    </lineage>
</organism>
<feature type="active site" description="Proton donor/acceptor" evidence="9">
    <location>
        <position position="180"/>
    </location>
</feature>
<evidence type="ECO:0000256" key="11">
    <source>
        <dbReference type="SAM" id="SignalP"/>
    </source>
</evidence>
<evidence type="ECO:0000256" key="8">
    <source>
        <dbReference type="ARBA" id="ARBA00023316"/>
    </source>
</evidence>
<gene>
    <name evidence="12" type="ORF">P0M35_03435</name>
</gene>
<dbReference type="GO" id="GO:0008270">
    <property type="term" value="F:zinc ion binding"/>
    <property type="evidence" value="ECO:0007669"/>
    <property type="project" value="UniProtKB-UniRule"/>
</dbReference>
<dbReference type="PIRSF" id="PIRSF026671">
    <property type="entry name" value="AA_dipeptidase"/>
    <property type="match status" value="1"/>
</dbReference>
<evidence type="ECO:0000256" key="10">
    <source>
        <dbReference type="PIRNR" id="PIRNR026671"/>
    </source>
</evidence>
<dbReference type="GO" id="GO:0006508">
    <property type="term" value="P:proteolysis"/>
    <property type="evidence" value="ECO:0007669"/>
    <property type="project" value="UniProtKB-KW"/>
</dbReference>
<dbReference type="RefSeq" id="WP_321534955.1">
    <property type="nucleotide sequence ID" value="NZ_JARGDL010000003.1"/>
</dbReference>
<dbReference type="PANTHER" id="PTHR43126:SF1">
    <property type="entry name" value="D-ALANYL-D-ALANINE DIPEPTIDASE"/>
    <property type="match status" value="1"/>
</dbReference>
<feature type="chain" id="PRO_5042108348" description="D-alanyl-D-alanine dipeptidase" evidence="11">
    <location>
        <begin position="21"/>
        <end position="201"/>
    </location>
</feature>
<accession>A0AAE3TBD6</accession>
<dbReference type="PANTHER" id="PTHR43126">
    <property type="entry name" value="D-ALANYL-D-ALANINE DIPEPTIDASE"/>
    <property type="match status" value="1"/>
</dbReference>
<dbReference type="AlphaFoldDB" id="A0AAE3TBD6"/>
<evidence type="ECO:0000313" key="13">
    <source>
        <dbReference type="Proteomes" id="UP001221302"/>
    </source>
</evidence>
<sequence>MIKKILFTFLIALSFSNAQNDSSIVSLKTIDSTIIQDVRYATTNNFTGKVLYPSAIVFLRKVVADSLSKANKYFLEKYNYRIKIFDGFRPLHIQKLMWQIMPDERYVANPTKGSRHNRGAAVDITLVDLNGNELDFGTQYDDFSEKASPNYLDFPNPILENRKLLKEVMNKFGFIQLDSEWWHFDFKDWKRFSIPVEDGID</sequence>
<dbReference type="EC" id="3.4.13.22" evidence="9 10"/>
<feature type="site" description="Transition state stabilizer" evidence="9">
    <location>
        <position position="89"/>
    </location>
</feature>
<dbReference type="EMBL" id="JARGDL010000003">
    <property type="protein sequence ID" value="MDF1611188.1"/>
    <property type="molecule type" value="Genomic_DNA"/>
</dbReference>
<dbReference type="GO" id="GO:0008237">
    <property type="term" value="F:metallopeptidase activity"/>
    <property type="evidence" value="ECO:0007669"/>
    <property type="project" value="UniProtKB-KW"/>
</dbReference>
<dbReference type="InterPro" id="IPR000755">
    <property type="entry name" value="A_A_dipeptidase"/>
</dbReference>
<dbReference type="GO" id="GO:0071555">
    <property type="term" value="P:cell wall organization"/>
    <property type="evidence" value="ECO:0007669"/>
    <property type="project" value="UniProtKB-KW"/>
</dbReference>
<evidence type="ECO:0000256" key="2">
    <source>
        <dbReference type="ARBA" id="ARBA00022670"/>
    </source>
</evidence>
<keyword evidence="11" id="KW-0732">Signal</keyword>
<dbReference type="SUPFAM" id="SSF55166">
    <property type="entry name" value="Hedgehog/DD-peptidase"/>
    <property type="match status" value="1"/>
</dbReference>
<evidence type="ECO:0000256" key="4">
    <source>
        <dbReference type="ARBA" id="ARBA00022801"/>
    </source>
</evidence>
<name>A0AAE3TBD6_9BACT</name>
<feature type="signal peptide" evidence="11">
    <location>
        <begin position="1"/>
        <end position="20"/>
    </location>
</feature>
<evidence type="ECO:0000256" key="3">
    <source>
        <dbReference type="ARBA" id="ARBA00022723"/>
    </source>
</evidence>
<dbReference type="CDD" id="cd14840">
    <property type="entry name" value="D-Ala-D-Ala_dipeptidase_Aad"/>
    <property type="match status" value="1"/>
</dbReference>
<keyword evidence="3 9" id="KW-0479">Metal-binding</keyword>
<comment type="caution">
    <text evidence="12">The sequence shown here is derived from an EMBL/GenBank/DDBJ whole genome shotgun (WGS) entry which is preliminary data.</text>
</comment>
<keyword evidence="6 9" id="KW-0224">Dipeptidase</keyword>
<evidence type="ECO:0000256" key="9">
    <source>
        <dbReference type="HAMAP-Rule" id="MF_01924"/>
    </source>
</evidence>
<comment type="cofactor">
    <cofactor evidence="9">
        <name>Zn(2+)</name>
        <dbReference type="ChEBI" id="CHEBI:29105"/>
    </cofactor>
    <text evidence="9">Binds 1 zinc ion per subunit.</text>
</comment>